<dbReference type="PANTHER" id="PTHR10877">
    <property type="entry name" value="POLYCYSTIN FAMILY MEMBER"/>
    <property type="match status" value="1"/>
</dbReference>
<dbReference type="InterPro" id="IPR036392">
    <property type="entry name" value="PLAT/LH2_dom_sf"/>
</dbReference>
<evidence type="ECO:0000313" key="5">
    <source>
        <dbReference type="Proteomes" id="UP001159405"/>
    </source>
</evidence>
<feature type="transmembrane region" description="Helical" evidence="2">
    <location>
        <begin position="40"/>
        <end position="58"/>
    </location>
</feature>
<protein>
    <recommendedName>
        <fullName evidence="3">PLAT domain-containing protein</fullName>
    </recommendedName>
</protein>
<proteinExistence type="predicted"/>
<evidence type="ECO:0000313" key="4">
    <source>
        <dbReference type="EMBL" id="CAH3036834.1"/>
    </source>
</evidence>
<keyword evidence="2" id="KW-0812">Transmembrane</keyword>
<dbReference type="InterPro" id="IPR001024">
    <property type="entry name" value="PLAT/LH2_dom"/>
</dbReference>
<keyword evidence="2" id="KW-0472">Membrane</keyword>
<dbReference type="SUPFAM" id="SSF49723">
    <property type="entry name" value="Lipase/lipooxygenase domain (PLAT/LH2 domain)"/>
    <property type="match status" value="1"/>
</dbReference>
<keyword evidence="2" id="KW-1133">Transmembrane helix</keyword>
<dbReference type="InterPro" id="IPR051223">
    <property type="entry name" value="Polycystin"/>
</dbReference>
<accession>A0ABN8MVY1</accession>
<keyword evidence="5" id="KW-1185">Reference proteome</keyword>
<organism evidence="4 5">
    <name type="scientific">Porites lobata</name>
    <dbReference type="NCBI Taxonomy" id="104759"/>
    <lineage>
        <taxon>Eukaryota</taxon>
        <taxon>Metazoa</taxon>
        <taxon>Cnidaria</taxon>
        <taxon>Anthozoa</taxon>
        <taxon>Hexacorallia</taxon>
        <taxon>Scleractinia</taxon>
        <taxon>Fungiina</taxon>
        <taxon>Poritidae</taxon>
        <taxon>Porites</taxon>
    </lineage>
</organism>
<name>A0ABN8MVY1_9CNID</name>
<dbReference type="PANTHER" id="PTHR10877:SF150">
    <property type="entry name" value="REJ DOMAIN-CONTAINING PROTEIN"/>
    <property type="match status" value="1"/>
</dbReference>
<dbReference type="Gene3D" id="2.60.60.20">
    <property type="entry name" value="PLAT/LH2 domain"/>
    <property type="match status" value="1"/>
</dbReference>
<gene>
    <name evidence="4" type="ORF">PLOB_00035769</name>
</gene>
<dbReference type="PROSITE" id="PS50095">
    <property type="entry name" value="PLAT"/>
    <property type="match status" value="1"/>
</dbReference>
<feature type="non-terminal residue" evidence="4">
    <location>
        <position position="129"/>
    </location>
</feature>
<evidence type="ECO:0000256" key="1">
    <source>
        <dbReference type="PROSITE-ProRule" id="PRU00152"/>
    </source>
</evidence>
<feature type="domain" description="PLAT" evidence="3">
    <location>
        <begin position="83"/>
        <end position="129"/>
    </location>
</feature>
<dbReference type="EMBL" id="CALNXK010000005">
    <property type="protein sequence ID" value="CAH3036834.1"/>
    <property type="molecule type" value="Genomic_DNA"/>
</dbReference>
<comment type="caution">
    <text evidence="1">Lacks conserved residue(s) required for the propagation of feature annotation.</text>
</comment>
<evidence type="ECO:0000259" key="3">
    <source>
        <dbReference type="PROSITE" id="PS50095"/>
    </source>
</evidence>
<comment type="caution">
    <text evidence="4">The sequence shown here is derived from an EMBL/GenBank/DDBJ whole genome shotgun (WGS) entry which is preliminary data.</text>
</comment>
<dbReference type="Proteomes" id="UP001159405">
    <property type="component" value="Unassembled WGS sequence"/>
</dbReference>
<reference evidence="4 5" key="1">
    <citation type="submission" date="2022-05" db="EMBL/GenBank/DDBJ databases">
        <authorList>
            <consortium name="Genoscope - CEA"/>
            <person name="William W."/>
        </authorList>
    </citation>
    <scope>NUCLEOTIDE SEQUENCE [LARGE SCALE GENOMIC DNA]</scope>
</reference>
<evidence type="ECO:0000256" key="2">
    <source>
        <dbReference type="SAM" id="Phobius"/>
    </source>
</evidence>
<sequence>MSTECLTTHLTTFGSSFSVPPNKINFDKVSVQQLLDSPHALIFVCVILGLYLICLIPARRADKRDALQTAVTPLPHNNSRDTYCYEIHVHTGFTRGAGTSAEVSIVLSGSLGDSEPRVLKDPNRKNFKT</sequence>